<protein>
    <submittedName>
        <fullName evidence="2">Uncharacterized protein</fullName>
    </submittedName>
</protein>
<reference evidence="2 3" key="1">
    <citation type="submission" date="2013-12" db="EMBL/GenBank/DDBJ databases">
        <title>NBRP : Genome information of microbial organism related human and environment.</title>
        <authorList>
            <person name="Hattori M."/>
            <person name="Oshima K."/>
            <person name="Inaba H."/>
            <person name="Suda W."/>
            <person name="Sakamoto M."/>
            <person name="Iino T."/>
            <person name="Kitahara M."/>
            <person name="Oshida Y."/>
            <person name="Iida T."/>
            <person name="Kudo T."/>
            <person name="Itoh T."/>
            <person name="Ahmed I."/>
            <person name="Ohkuma M."/>
        </authorList>
    </citation>
    <scope>NUCLEOTIDE SEQUENCE [LARGE SCALE GENOMIC DNA]</scope>
    <source>
        <strain evidence="2 3">JCM 21738</strain>
    </source>
</reference>
<proteinExistence type="predicted"/>
<dbReference type="EMBL" id="BAUW01000123">
    <property type="protein sequence ID" value="GAE48071.1"/>
    <property type="molecule type" value="Genomic_DNA"/>
</dbReference>
<organism evidence="2 3">
    <name type="scientific">Mesobacillus boroniphilus JCM 21738</name>
    <dbReference type="NCBI Taxonomy" id="1294265"/>
    <lineage>
        <taxon>Bacteria</taxon>
        <taxon>Bacillati</taxon>
        <taxon>Bacillota</taxon>
        <taxon>Bacilli</taxon>
        <taxon>Bacillales</taxon>
        <taxon>Bacillaceae</taxon>
        <taxon>Mesobacillus</taxon>
    </lineage>
</organism>
<feature type="transmembrane region" description="Helical" evidence="1">
    <location>
        <begin position="66"/>
        <end position="85"/>
    </location>
</feature>
<comment type="caution">
    <text evidence="2">The sequence shown here is derived from an EMBL/GenBank/DDBJ whole genome shotgun (WGS) entry which is preliminary data.</text>
</comment>
<name>W4RUU5_9BACI</name>
<feature type="transmembrane region" description="Helical" evidence="1">
    <location>
        <begin position="7"/>
        <end position="23"/>
    </location>
</feature>
<dbReference type="AlphaFoldDB" id="W4RUU5"/>
<keyword evidence="1" id="KW-0472">Membrane</keyword>
<evidence type="ECO:0000256" key="1">
    <source>
        <dbReference type="SAM" id="Phobius"/>
    </source>
</evidence>
<dbReference type="eggNOG" id="ENOG50329YP">
    <property type="taxonomic scope" value="Bacteria"/>
</dbReference>
<evidence type="ECO:0000313" key="2">
    <source>
        <dbReference type="EMBL" id="GAE48071.1"/>
    </source>
</evidence>
<sequence>MFIRKLVSALGATMMMVILFLILDESGVGLFLGMYILPIILIYGILSSILSDILMRRTGGVKRMAAAGFIHMFLGALFVAVPTFIFDADNGNWINSVWNNSFFFFTAVVSSFIFWCFDEAIKSEWFGLFRGRCLGILKRIGDMRV</sequence>
<evidence type="ECO:0000313" key="3">
    <source>
        <dbReference type="Proteomes" id="UP000018949"/>
    </source>
</evidence>
<dbReference type="Proteomes" id="UP000018949">
    <property type="component" value="Unassembled WGS sequence"/>
</dbReference>
<feature type="transmembrane region" description="Helical" evidence="1">
    <location>
        <begin position="97"/>
        <end position="117"/>
    </location>
</feature>
<gene>
    <name evidence="2" type="ORF">JCM21738_5148</name>
</gene>
<keyword evidence="1" id="KW-1133">Transmembrane helix</keyword>
<feature type="transmembrane region" description="Helical" evidence="1">
    <location>
        <begin position="35"/>
        <end position="54"/>
    </location>
</feature>
<dbReference type="RefSeq" id="WP_023614530.1">
    <property type="nucleotide sequence ID" value="NZ_BAUW01000123.1"/>
</dbReference>
<accession>W4RUU5</accession>
<keyword evidence="1" id="KW-0812">Transmembrane</keyword>
<keyword evidence="3" id="KW-1185">Reference proteome</keyword>